<name>A0A1W2ENM6_9RHOB</name>
<organism evidence="1 2">
    <name type="scientific">Primorskyibacter flagellatus</name>
    <dbReference type="NCBI Taxonomy" id="1387277"/>
    <lineage>
        <taxon>Bacteria</taxon>
        <taxon>Pseudomonadati</taxon>
        <taxon>Pseudomonadota</taxon>
        <taxon>Alphaproteobacteria</taxon>
        <taxon>Rhodobacterales</taxon>
        <taxon>Roseobacteraceae</taxon>
        <taxon>Primorskyibacter</taxon>
    </lineage>
</organism>
<dbReference type="AlphaFoldDB" id="A0A1W2ENM6"/>
<reference evidence="1 2" key="1">
    <citation type="submission" date="2017-04" db="EMBL/GenBank/DDBJ databases">
        <authorList>
            <person name="Afonso C.L."/>
            <person name="Miller P.J."/>
            <person name="Scott M.A."/>
            <person name="Spackman E."/>
            <person name="Goraichik I."/>
            <person name="Dimitrov K.M."/>
            <person name="Suarez D.L."/>
            <person name="Swayne D.E."/>
        </authorList>
    </citation>
    <scope>NUCLEOTIDE SEQUENCE [LARGE SCALE GENOMIC DNA]</scope>
    <source>
        <strain evidence="1 2">CGMCC 1.12644</strain>
    </source>
</reference>
<dbReference type="EMBL" id="FWYD01000035">
    <property type="protein sequence ID" value="SMD11310.1"/>
    <property type="molecule type" value="Genomic_DNA"/>
</dbReference>
<proteinExistence type="predicted"/>
<sequence>MKDMMIGVDLAKNVFQVHGALRTGEVQFRKKLTRKQFSAFMARQCPCLIIFEACGGAHYWAREMEALGHEVKLIAPQYVRPFVK</sequence>
<evidence type="ECO:0000313" key="2">
    <source>
        <dbReference type="Proteomes" id="UP000192330"/>
    </source>
</evidence>
<evidence type="ECO:0008006" key="3">
    <source>
        <dbReference type="Google" id="ProtNLM"/>
    </source>
</evidence>
<accession>A0A1W2ENM6</accession>
<dbReference type="STRING" id="1387277.SAMN06295998_1351"/>
<gene>
    <name evidence="1" type="ORF">SAMN06295998_1351</name>
</gene>
<protein>
    <recommendedName>
        <fullName evidence="3">Transposase</fullName>
    </recommendedName>
</protein>
<dbReference type="Proteomes" id="UP000192330">
    <property type="component" value="Unassembled WGS sequence"/>
</dbReference>
<keyword evidence="2" id="KW-1185">Reference proteome</keyword>
<evidence type="ECO:0000313" key="1">
    <source>
        <dbReference type="EMBL" id="SMD11310.1"/>
    </source>
</evidence>